<dbReference type="PANTHER" id="PTHR43236:SF1">
    <property type="entry name" value="BLL7220 PROTEIN"/>
    <property type="match status" value="1"/>
</dbReference>
<evidence type="ECO:0000256" key="1">
    <source>
        <dbReference type="ARBA" id="ARBA00007227"/>
    </source>
</evidence>
<dbReference type="PANTHER" id="PTHR43236">
    <property type="entry name" value="ANTITOXIN HIGA1"/>
    <property type="match status" value="1"/>
</dbReference>
<evidence type="ECO:0000313" key="3">
    <source>
        <dbReference type="EMBL" id="ASO04086.1"/>
    </source>
</evidence>
<gene>
    <name evidence="3" type="ORF">AREALGSMS7_00598</name>
</gene>
<reference evidence="3 4" key="1">
    <citation type="submission" date="2017-07" db="EMBL/GenBank/DDBJ databases">
        <title>Genome Sequence of Arenibacter algicola Strain SMS7 Isolated from a culture of the Diatom Skeletonema marinoi.</title>
        <authorList>
            <person name="Topel M."/>
            <person name="Pinder M.I.M."/>
            <person name="Johansson O.N."/>
            <person name="Kourtchenko O."/>
            <person name="Godhe A."/>
            <person name="Clarke A.K."/>
        </authorList>
    </citation>
    <scope>NUCLEOTIDE SEQUENCE [LARGE SCALE GENOMIC DNA]</scope>
    <source>
        <strain evidence="3 4">SMS7</strain>
    </source>
</reference>
<proteinExistence type="inferred from homology"/>
<organism evidence="3 4">
    <name type="scientific">Arenibacter algicola</name>
    <dbReference type="NCBI Taxonomy" id="616991"/>
    <lineage>
        <taxon>Bacteria</taxon>
        <taxon>Pseudomonadati</taxon>
        <taxon>Bacteroidota</taxon>
        <taxon>Flavobacteriia</taxon>
        <taxon>Flavobacteriales</taxon>
        <taxon>Flavobacteriaceae</taxon>
        <taxon>Arenibacter</taxon>
    </lineage>
</organism>
<dbReference type="CDD" id="cd00093">
    <property type="entry name" value="HTH_XRE"/>
    <property type="match status" value="1"/>
</dbReference>
<evidence type="ECO:0000259" key="2">
    <source>
        <dbReference type="PROSITE" id="PS50943"/>
    </source>
</evidence>
<dbReference type="AlphaFoldDB" id="A0A221USL2"/>
<evidence type="ECO:0000313" key="4">
    <source>
        <dbReference type="Proteomes" id="UP000204551"/>
    </source>
</evidence>
<sequence>MELGKRIKQLRQDAGLSQQEFADYTGFSVSYIQKFEEGKREMKTNHLIRFSKVLKLKPFDIISTESTNLEYHPTNKSAFSMTNIEYREKQDSHKIFENEIIETISSDFFNVIELENIMNDKINFKNPVEDIVITKGSDVEDAVKVIRKKWKLGKNPIYDVIHLLESKGIKIFEVEKPNSFVAFSGWAGEVPIIVLNAVNPDVARRRFTTLHELAHLILDFDIDDHNKIERFCNHFAGAMLLFEDVLFDHFNNQRNGITLEELKSIKSAYGISIWAIIMRALTLGIINWDTYHSWKENYDQWRENDETSFGEYHGVEKPKRFYSLLAKGLNMDNKEGQSLLSHTRAAELSNMTVKDIKARFGGKNFMRN</sequence>
<dbReference type="GO" id="GO:0003677">
    <property type="term" value="F:DNA binding"/>
    <property type="evidence" value="ECO:0007669"/>
    <property type="project" value="InterPro"/>
</dbReference>
<dbReference type="SUPFAM" id="SSF47413">
    <property type="entry name" value="lambda repressor-like DNA-binding domains"/>
    <property type="match status" value="1"/>
</dbReference>
<dbReference type="Gene3D" id="1.10.10.2910">
    <property type="match status" value="1"/>
</dbReference>
<dbReference type="InterPro" id="IPR052345">
    <property type="entry name" value="Rad_response_metalloprotease"/>
</dbReference>
<dbReference type="Proteomes" id="UP000204551">
    <property type="component" value="Chromosome"/>
</dbReference>
<dbReference type="InterPro" id="IPR010359">
    <property type="entry name" value="IrrE_HExxH"/>
</dbReference>
<comment type="similarity">
    <text evidence="1">Belongs to the short-chain fatty acyl-CoA assimilation regulator (ScfR) family.</text>
</comment>
<name>A0A221USL2_9FLAO</name>
<protein>
    <submittedName>
        <fullName evidence="3">Anaerobic benzoate catabolism transcriptional regulator</fullName>
    </submittedName>
</protein>
<feature type="domain" description="HTH cro/C1-type" evidence="2">
    <location>
        <begin position="7"/>
        <end position="62"/>
    </location>
</feature>
<dbReference type="PROSITE" id="PS50943">
    <property type="entry name" value="HTH_CROC1"/>
    <property type="match status" value="1"/>
</dbReference>
<dbReference type="SMART" id="SM00530">
    <property type="entry name" value="HTH_XRE"/>
    <property type="match status" value="1"/>
</dbReference>
<accession>A0A221USL2</accession>
<dbReference type="RefSeq" id="WP_093977193.1">
    <property type="nucleotide sequence ID" value="NZ_CP022515.1"/>
</dbReference>
<dbReference type="InterPro" id="IPR010982">
    <property type="entry name" value="Lambda_DNA-bd_dom_sf"/>
</dbReference>
<dbReference type="InterPro" id="IPR001387">
    <property type="entry name" value="Cro/C1-type_HTH"/>
</dbReference>
<dbReference type="KEGG" id="aalg:AREALGSMS7_00598"/>
<dbReference type="EMBL" id="CP022515">
    <property type="protein sequence ID" value="ASO04086.1"/>
    <property type="molecule type" value="Genomic_DNA"/>
</dbReference>
<dbReference type="Pfam" id="PF01381">
    <property type="entry name" value="HTH_3"/>
    <property type="match status" value="1"/>
</dbReference>
<dbReference type="Pfam" id="PF06114">
    <property type="entry name" value="Peptidase_M78"/>
    <property type="match status" value="1"/>
</dbReference>
<dbReference type="Gene3D" id="1.10.260.40">
    <property type="entry name" value="lambda repressor-like DNA-binding domains"/>
    <property type="match status" value="1"/>
</dbReference>